<organism evidence="2">
    <name type="scientific">Poeciliopsis prolifica</name>
    <name type="common">blackstripe livebearer</name>
    <dbReference type="NCBI Taxonomy" id="188132"/>
    <lineage>
        <taxon>Eukaryota</taxon>
        <taxon>Metazoa</taxon>
        <taxon>Chordata</taxon>
        <taxon>Craniata</taxon>
        <taxon>Vertebrata</taxon>
        <taxon>Euteleostomi</taxon>
        <taxon>Actinopterygii</taxon>
        <taxon>Neopterygii</taxon>
        <taxon>Teleostei</taxon>
        <taxon>Neoteleostei</taxon>
        <taxon>Acanthomorphata</taxon>
        <taxon>Ovalentaria</taxon>
        <taxon>Atherinomorphae</taxon>
        <taxon>Cyprinodontiformes</taxon>
        <taxon>Poeciliidae</taxon>
        <taxon>Poeciliinae</taxon>
        <taxon>Poeciliopsis</taxon>
    </lineage>
</organism>
<proteinExistence type="predicted"/>
<name>A0A0S7EQ02_9TELE</name>
<feature type="region of interest" description="Disordered" evidence="1">
    <location>
        <begin position="22"/>
        <end position="42"/>
    </location>
</feature>
<dbReference type="AlphaFoldDB" id="A0A0S7EQ02"/>
<feature type="compositionally biased region" description="Polar residues" evidence="1">
    <location>
        <begin position="22"/>
        <end position="40"/>
    </location>
</feature>
<feature type="non-terminal residue" evidence="2">
    <location>
        <position position="1"/>
    </location>
</feature>
<sequence>IISSPLNSDSVLDETVAPSVITHTSPSTVTPSNTASTVSHVSAPPSSQLQLLAPLPATPIQHPQVFALPRPFQSNSASKVRPVPRIAPANTLPPSQFILPGLWSASKFMHDYLVISYQCHFNYTGLQKIYFLEVVYVF</sequence>
<reference evidence="2" key="1">
    <citation type="submission" date="2014-12" db="EMBL/GenBank/DDBJ databases">
        <title>Parallel Evolution in Life History Adaptation Evident in the Tissue-Specific Poeciliopsis prolifica transcriptome.</title>
        <authorList>
            <person name="Jue N.K."/>
            <person name="Foley R.J."/>
            <person name="Obergfell C."/>
            <person name="Reznick D.N."/>
            <person name="O'Neill R.J."/>
            <person name="O'Neill M.J."/>
        </authorList>
    </citation>
    <scope>NUCLEOTIDE SEQUENCE</scope>
</reference>
<accession>A0A0S7EQ02</accession>
<protein>
    <submittedName>
        <fullName evidence="2">PPUP7754</fullName>
    </submittedName>
</protein>
<dbReference type="EMBL" id="GBYX01475199">
    <property type="protein sequence ID" value="JAO06476.1"/>
    <property type="molecule type" value="Transcribed_RNA"/>
</dbReference>
<gene>
    <name evidence="2" type="primary">PPUP7754</name>
</gene>
<evidence type="ECO:0000313" key="2">
    <source>
        <dbReference type="EMBL" id="JAO06476.1"/>
    </source>
</evidence>
<evidence type="ECO:0000256" key="1">
    <source>
        <dbReference type="SAM" id="MobiDB-lite"/>
    </source>
</evidence>